<evidence type="ECO:0000256" key="1">
    <source>
        <dbReference type="SAM" id="Coils"/>
    </source>
</evidence>
<feature type="coiled-coil region" evidence="1">
    <location>
        <begin position="351"/>
        <end position="389"/>
    </location>
</feature>
<gene>
    <name evidence="3" type="ORF">Salat_2134600</name>
</gene>
<organism evidence="3 4">
    <name type="scientific">Sesamum alatum</name>
    <dbReference type="NCBI Taxonomy" id="300844"/>
    <lineage>
        <taxon>Eukaryota</taxon>
        <taxon>Viridiplantae</taxon>
        <taxon>Streptophyta</taxon>
        <taxon>Embryophyta</taxon>
        <taxon>Tracheophyta</taxon>
        <taxon>Spermatophyta</taxon>
        <taxon>Magnoliopsida</taxon>
        <taxon>eudicotyledons</taxon>
        <taxon>Gunneridae</taxon>
        <taxon>Pentapetalae</taxon>
        <taxon>asterids</taxon>
        <taxon>lamiids</taxon>
        <taxon>Lamiales</taxon>
        <taxon>Pedaliaceae</taxon>
        <taxon>Sesamum</taxon>
    </lineage>
</organism>
<feature type="region of interest" description="Disordered" evidence="2">
    <location>
        <begin position="168"/>
        <end position="293"/>
    </location>
</feature>
<accession>A0AAE1Y166</accession>
<evidence type="ECO:0000256" key="2">
    <source>
        <dbReference type="SAM" id="MobiDB-lite"/>
    </source>
</evidence>
<proteinExistence type="predicted"/>
<keyword evidence="1" id="KW-0175">Coiled coil</keyword>
<reference evidence="3" key="1">
    <citation type="submission" date="2020-06" db="EMBL/GenBank/DDBJ databases">
        <authorList>
            <person name="Li T."/>
            <person name="Hu X."/>
            <person name="Zhang T."/>
            <person name="Song X."/>
            <person name="Zhang H."/>
            <person name="Dai N."/>
            <person name="Sheng W."/>
            <person name="Hou X."/>
            <person name="Wei L."/>
        </authorList>
    </citation>
    <scope>NUCLEOTIDE SEQUENCE</scope>
    <source>
        <strain evidence="3">3651</strain>
        <tissue evidence="3">Leaf</tissue>
    </source>
</reference>
<feature type="compositionally biased region" description="Low complexity" evidence="2">
    <location>
        <begin position="172"/>
        <end position="184"/>
    </location>
</feature>
<dbReference type="Proteomes" id="UP001293254">
    <property type="component" value="Unassembled WGS sequence"/>
</dbReference>
<sequence length="465" mass="50722">MTHRTRGSSSKEASSSSANEISVDSFVVLSSLPPKMSAKSIVKTINLLGLPEGFEILTPIEYQRANNPPLGCMTVYAAAEWEVPLTWRSSLNDLPSINFELVRERVKAAGLLDHGFKAKALMEEDLLTLAGLHPVPDTYTGPDSRYFRLQTMMNHAAVRKFLPENVPLNPLSSSSTRSASATPSDIQSSGRGQSPSHTPPIARLSSVSPSPPLTGQISSSLETPVIEVETSPEGDTIPIPSYPPFVPQVEEGSSSQKRPRIEETPQGEEVPSSDPPPTAASASFPLPVMTPQFNPKSGVSNMCKAGNKDDVEFLSGRSMESLGHLILSQTAMTPPIVMAMIERFDKMRANLEAALAQLKGGRIQVESLKKQLADEESKSREEISLLRAQLEEKDRQLSVQAIEMESLRTNSLQSYSRGREEGLQAGHLLLLPLIRNLRSMERKLFGKVPPSMLMASQFVPNSSRI</sequence>
<protein>
    <submittedName>
        <fullName evidence="3">Uncharacterized protein</fullName>
    </submittedName>
</protein>
<name>A0AAE1Y166_9LAMI</name>
<keyword evidence="4" id="KW-1185">Reference proteome</keyword>
<evidence type="ECO:0000313" key="4">
    <source>
        <dbReference type="Proteomes" id="UP001293254"/>
    </source>
</evidence>
<reference evidence="3" key="2">
    <citation type="journal article" date="2024" name="Plant">
        <title>Genomic evolution and insights into agronomic trait innovations of Sesamum species.</title>
        <authorList>
            <person name="Miao H."/>
            <person name="Wang L."/>
            <person name="Qu L."/>
            <person name="Liu H."/>
            <person name="Sun Y."/>
            <person name="Le M."/>
            <person name="Wang Q."/>
            <person name="Wei S."/>
            <person name="Zheng Y."/>
            <person name="Lin W."/>
            <person name="Duan Y."/>
            <person name="Cao H."/>
            <person name="Xiong S."/>
            <person name="Wang X."/>
            <person name="Wei L."/>
            <person name="Li C."/>
            <person name="Ma Q."/>
            <person name="Ju M."/>
            <person name="Zhao R."/>
            <person name="Li G."/>
            <person name="Mu C."/>
            <person name="Tian Q."/>
            <person name="Mei H."/>
            <person name="Zhang T."/>
            <person name="Gao T."/>
            <person name="Zhang H."/>
        </authorList>
    </citation>
    <scope>NUCLEOTIDE SEQUENCE</scope>
    <source>
        <strain evidence="3">3651</strain>
    </source>
</reference>
<comment type="caution">
    <text evidence="3">The sequence shown here is derived from an EMBL/GenBank/DDBJ whole genome shotgun (WGS) entry which is preliminary data.</text>
</comment>
<feature type="compositionally biased region" description="Polar residues" evidence="2">
    <location>
        <begin position="205"/>
        <end position="222"/>
    </location>
</feature>
<dbReference type="AlphaFoldDB" id="A0AAE1Y166"/>
<dbReference type="EMBL" id="JACGWO010000008">
    <property type="protein sequence ID" value="KAK4421840.1"/>
    <property type="molecule type" value="Genomic_DNA"/>
</dbReference>
<evidence type="ECO:0000313" key="3">
    <source>
        <dbReference type="EMBL" id="KAK4421840.1"/>
    </source>
</evidence>
<feature type="compositionally biased region" description="Polar residues" evidence="2">
    <location>
        <begin position="185"/>
        <end position="196"/>
    </location>
</feature>